<organism evidence="1 2">
    <name type="scientific">Campylobacter vicugnae</name>
    <dbReference type="NCBI Taxonomy" id="1660076"/>
    <lineage>
        <taxon>Bacteria</taxon>
        <taxon>Pseudomonadati</taxon>
        <taxon>Campylobacterota</taxon>
        <taxon>Epsilonproteobacteria</taxon>
        <taxon>Campylobacterales</taxon>
        <taxon>Campylobacteraceae</taxon>
        <taxon>Campylobacter</taxon>
    </lineage>
</organism>
<dbReference type="Pfam" id="PF20471">
    <property type="entry name" value="DUF6716"/>
    <property type="match status" value="1"/>
</dbReference>
<dbReference type="AlphaFoldDB" id="A0A1X9SZF2"/>
<evidence type="ECO:0000313" key="2">
    <source>
        <dbReference type="Proteomes" id="UP000194265"/>
    </source>
</evidence>
<gene>
    <name evidence="1" type="ORF">CVIC8964_0173</name>
</gene>
<protein>
    <submittedName>
        <fullName evidence="1">Polysialic acid biosynthesis protein NeuE</fullName>
    </submittedName>
</protein>
<dbReference type="InterPro" id="IPR046561">
    <property type="entry name" value="DUF6716"/>
</dbReference>
<dbReference type="STRING" id="1660074.CVIC8964_0173"/>
<evidence type="ECO:0000313" key="1">
    <source>
        <dbReference type="EMBL" id="ARR01610.1"/>
    </source>
</evidence>
<proteinExistence type="predicted"/>
<reference evidence="1 2" key="1">
    <citation type="journal article" date="2017" name="Genome Biol. Evol.">
        <title>Comparative Genomic Analysis Identifies a Campylobacter Clade Deficient in Selenium Metabolism.</title>
        <authorList>
            <person name="Miller W.G."/>
            <person name="Yee E."/>
            <person name="Lopes B.S."/>
            <person name="Chapman M.H."/>
            <person name="Huynh S."/>
            <person name="Bono J.L."/>
            <person name="Parker C.T."/>
            <person name="Strachan N.J.C."/>
            <person name="Forbes K.J."/>
        </authorList>
    </citation>
    <scope>NUCLEOTIDE SEQUENCE [LARGE SCALE GENOMIC DNA]</scope>
    <source>
        <strain evidence="1 2">RM8964</strain>
    </source>
</reference>
<sequence>MERSKLIKWYFVMNIYCYQENYKKPMNVLQNTLKDVYRKDIHIIGGGNKILNEHINNNLDKIILSFYPGIVFEQPEALIGRLKADLVFANSINDYNELKQICSIFKVRFNGFLLGAVWYEKAKQIKEIEEKKYIVFFEQIDIPKTKDNRVKLLKEIFKMANKNQNRNFLIKSREEYRDHKLSLYNLSKEFALPKNIHFTDIKTCDLIQNLDLGISISSSTSIEALLANKKYIIISDFGYKNTFLNFYKGSGLIQKFKDIDLYHLPSVNPKWAKQNIFNPYDDNNINKLKTKLNEIQKENIVIDKNILIWIKLFLYYYKLFLKKPFSTFKKIRKILQILGD</sequence>
<dbReference type="OrthoDB" id="6717790at2"/>
<dbReference type="Proteomes" id="UP000194265">
    <property type="component" value="Chromosome"/>
</dbReference>
<dbReference type="EMBL" id="CP018791">
    <property type="protein sequence ID" value="ARR01610.1"/>
    <property type="molecule type" value="Genomic_DNA"/>
</dbReference>
<accession>A0A1X9SZF2</accession>
<name>A0A1X9SZF2_9BACT</name>